<proteinExistence type="predicted"/>
<keyword evidence="3" id="KW-1185">Reference proteome</keyword>
<name>C9MKF3_9BACT</name>
<evidence type="ECO:0000256" key="1">
    <source>
        <dbReference type="SAM" id="Phobius"/>
    </source>
</evidence>
<dbReference type="STRING" id="649761.HMPREF0973_00072"/>
<evidence type="ECO:0000313" key="2">
    <source>
        <dbReference type="EMBL" id="EEX20013.1"/>
    </source>
</evidence>
<feature type="transmembrane region" description="Helical" evidence="1">
    <location>
        <begin position="12"/>
        <end position="30"/>
    </location>
</feature>
<comment type="caution">
    <text evidence="2">The sequence shown here is derived from an EMBL/GenBank/DDBJ whole genome shotgun (WGS) entry which is preliminary data.</text>
</comment>
<gene>
    <name evidence="2" type="ORF">HMPREF0973_00072</name>
</gene>
<dbReference type="AlphaFoldDB" id="C9MKF3"/>
<dbReference type="EMBL" id="ACVA01000003">
    <property type="protein sequence ID" value="EEX20013.1"/>
    <property type="molecule type" value="Genomic_DNA"/>
</dbReference>
<organism evidence="2 3">
    <name type="scientific">Prevotella veroralis F0319</name>
    <dbReference type="NCBI Taxonomy" id="649761"/>
    <lineage>
        <taxon>Bacteria</taxon>
        <taxon>Pseudomonadati</taxon>
        <taxon>Bacteroidota</taxon>
        <taxon>Bacteroidia</taxon>
        <taxon>Bacteroidales</taxon>
        <taxon>Prevotellaceae</taxon>
        <taxon>Prevotella</taxon>
    </lineage>
</organism>
<protein>
    <submittedName>
        <fullName evidence="2">Uncharacterized protein</fullName>
    </submittedName>
</protein>
<accession>C9MKF3</accession>
<dbReference type="Proteomes" id="UP000003327">
    <property type="component" value="Unassembled WGS sequence"/>
</dbReference>
<keyword evidence="1" id="KW-0472">Membrane</keyword>
<keyword evidence="1" id="KW-1133">Transmembrane helix</keyword>
<dbReference type="OrthoDB" id="1028273at2"/>
<dbReference type="InterPro" id="IPR045607">
    <property type="entry name" value="DUF6452"/>
</dbReference>
<sequence>MRRKTISRRGLIKYVLGVFSCFTIGSLLALTGCSDLDCGVHNPVMANYVIQGDSLRDTLTISAIRGSKPDTVLVNRLIKTTKFSLPMSYGGAQDRLRFVLTNAAGRSVVDTITISKTNVSHFESVDCAPAFFHKLTAVSTTGRGISQISINNPNVDYDGTKENMHIRITRP</sequence>
<evidence type="ECO:0000313" key="3">
    <source>
        <dbReference type="Proteomes" id="UP000003327"/>
    </source>
</evidence>
<dbReference type="PROSITE" id="PS51257">
    <property type="entry name" value="PROKAR_LIPOPROTEIN"/>
    <property type="match status" value="1"/>
</dbReference>
<reference evidence="2 3" key="1">
    <citation type="submission" date="2009-09" db="EMBL/GenBank/DDBJ databases">
        <authorList>
            <person name="Weinstock G."/>
            <person name="Sodergren E."/>
            <person name="Clifton S."/>
            <person name="Fulton L."/>
            <person name="Fulton B."/>
            <person name="Courtney L."/>
            <person name="Fronick C."/>
            <person name="Harrison M."/>
            <person name="Strong C."/>
            <person name="Farmer C."/>
            <person name="Delahaunty K."/>
            <person name="Markovic C."/>
            <person name="Hall O."/>
            <person name="Minx P."/>
            <person name="Tomlinson C."/>
            <person name="Mitreva M."/>
            <person name="Nelson J."/>
            <person name="Hou S."/>
            <person name="Wollam A."/>
            <person name="Pepin K.H."/>
            <person name="Johnson M."/>
            <person name="Bhonagiri V."/>
            <person name="Nash W.E."/>
            <person name="Warren W."/>
            <person name="Chinwalla A."/>
            <person name="Mardis E.R."/>
            <person name="Wilson R.K."/>
        </authorList>
    </citation>
    <scope>NUCLEOTIDE SEQUENCE [LARGE SCALE GENOMIC DNA]</scope>
    <source>
        <strain evidence="2 3">F0319</strain>
    </source>
</reference>
<keyword evidence="1" id="KW-0812">Transmembrane</keyword>
<dbReference type="Pfam" id="PF20050">
    <property type="entry name" value="DUF6452"/>
    <property type="match status" value="1"/>
</dbReference>
<dbReference type="HOGENOM" id="CLU_136183_0_0_10"/>
<dbReference type="RefSeq" id="WP_004381664.1">
    <property type="nucleotide sequence ID" value="NZ_GG698712.1"/>
</dbReference>